<reference evidence="4 5" key="1">
    <citation type="submission" date="2015-06" db="EMBL/GenBank/DDBJ databases">
        <title>Draft genome of the ant-associated black yeast Phialophora attae CBS 131958.</title>
        <authorList>
            <person name="Moreno L.F."/>
            <person name="Stielow B.J."/>
            <person name="de Hoog S."/>
            <person name="Vicente V.A."/>
            <person name="Weiss V.A."/>
            <person name="de Vries M."/>
            <person name="Cruz L.M."/>
            <person name="Souza E.M."/>
        </authorList>
    </citation>
    <scope>NUCLEOTIDE SEQUENCE [LARGE SCALE GENOMIC DNA]</scope>
    <source>
        <strain evidence="4 5">CBS 131958</strain>
    </source>
</reference>
<comment type="similarity">
    <text evidence="1">Belongs to the NmrA-type oxidoreductase family.</text>
</comment>
<dbReference type="RefSeq" id="XP_017996226.1">
    <property type="nucleotide sequence ID" value="XM_018147658.1"/>
</dbReference>
<evidence type="ECO:0000256" key="1">
    <source>
        <dbReference type="ARBA" id="ARBA00006328"/>
    </source>
</evidence>
<organism evidence="4 5">
    <name type="scientific">Cyphellophora attinorum</name>
    <dbReference type="NCBI Taxonomy" id="1664694"/>
    <lineage>
        <taxon>Eukaryota</taxon>
        <taxon>Fungi</taxon>
        <taxon>Dikarya</taxon>
        <taxon>Ascomycota</taxon>
        <taxon>Pezizomycotina</taxon>
        <taxon>Eurotiomycetes</taxon>
        <taxon>Chaetothyriomycetidae</taxon>
        <taxon>Chaetothyriales</taxon>
        <taxon>Cyphellophoraceae</taxon>
        <taxon>Cyphellophora</taxon>
    </lineage>
</organism>
<dbReference type="EMBL" id="LFJN01000032">
    <property type="protein sequence ID" value="KPI36263.1"/>
    <property type="molecule type" value="Genomic_DNA"/>
</dbReference>
<dbReference type="GO" id="GO:0005634">
    <property type="term" value="C:nucleus"/>
    <property type="evidence" value="ECO:0007669"/>
    <property type="project" value="TreeGrafter"/>
</dbReference>
<keyword evidence="2" id="KW-0521">NADP</keyword>
<comment type="caution">
    <text evidence="4">The sequence shown here is derived from an EMBL/GenBank/DDBJ whole genome shotgun (WGS) entry which is preliminary data.</text>
</comment>
<dbReference type="GeneID" id="28739538"/>
<protein>
    <submittedName>
        <fullName evidence="4">NmrA-like family domain-containing protein 1</fullName>
    </submittedName>
</protein>
<name>A0A0N1H4K8_9EURO</name>
<gene>
    <name evidence="4" type="ORF">AB675_7301</name>
</gene>
<proteinExistence type="inferred from homology"/>
<feature type="domain" description="NmrA-like" evidence="3">
    <location>
        <begin position="1"/>
        <end position="306"/>
    </location>
</feature>
<dbReference type="OrthoDB" id="3358371at2759"/>
<dbReference type="InterPro" id="IPR051164">
    <property type="entry name" value="NmrA-like_oxidored"/>
</dbReference>
<evidence type="ECO:0000259" key="3">
    <source>
        <dbReference type="Pfam" id="PF05368"/>
    </source>
</evidence>
<evidence type="ECO:0000313" key="5">
    <source>
        <dbReference type="Proteomes" id="UP000038010"/>
    </source>
</evidence>
<evidence type="ECO:0000256" key="2">
    <source>
        <dbReference type="ARBA" id="ARBA00022857"/>
    </source>
</evidence>
<dbReference type="PANTHER" id="PTHR42748:SF11">
    <property type="entry name" value="NMRA-LIKE DOMAIN-CONTAINING PROTEIN"/>
    <property type="match status" value="1"/>
</dbReference>
<dbReference type="SUPFAM" id="SSF51735">
    <property type="entry name" value="NAD(P)-binding Rossmann-fold domains"/>
    <property type="match status" value="1"/>
</dbReference>
<dbReference type="Proteomes" id="UP000038010">
    <property type="component" value="Unassembled WGS sequence"/>
</dbReference>
<dbReference type="InterPro" id="IPR036291">
    <property type="entry name" value="NAD(P)-bd_dom_sf"/>
</dbReference>
<dbReference type="InterPro" id="IPR008030">
    <property type="entry name" value="NmrA-like"/>
</dbReference>
<dbReference type="Gene3D" id="3.40.50.720">
    <property type="entry name" value="NAD(P)-binding Rossmann-like Domain"/>
    <property type="match status" value="1"/>
</dbReference>
<dbReference type="Pfam" id="PF05368">
    <property type="entry name" value="NmrA"/>
    <property type="match status" value="1"/>
</dbReference>
<dbReference type="CDD" id="cd05251">
    <property type="entry name" value="NmrA_like_SDR_a"/>
    <property type="match status" value="1"/>
</dbReference>
<dbReference type="PANTHER" id="PTHR42748">
    <property type="entry name" value="NITROGEN METABOLITE REPRESSION PROTEIN NMRA FAMILY MEMBER"/>
    <property type="match status" value="1"/>
</dbReference>
<dbReference type="Gene3D" id="3.90.25.10">
    <property type="entry name" value="UDP-galactose 4-epimerase, domain 1"/>
    <property type="match status" value="1"/>
</dbReference>
<keyword evidence="5" id="KW-1185">Reference proteome</keyword>
<evidence type="ECO:0000313" key="4">
    <source>
        <dbReference type="EMBL" id="KPI36263.1"/>
    </source>
</evidence>
<accession>A0A0N1H4K8</accession>
<dbReference type="AlphaFoldDB" id="A0A0N1H4K8"/>
<sequence length="314" mass="34287">MTKTLAVLGATGHQGGSVINNLLADPELSHQYSIRAITRNTASSKAVALSKQRVEVVQANTNDPTSLARAFSGADYLFLVTTPALGPDAMATEMATIKSIADTAVASGVQYIIFSTLPNYSAISGGKYTAVTPFDAKALGEEYIRSLPVKSAFWCGGYFMENWHEQPFLLPKPSARDDGSYVMQRNVPGTVRIPYVAATEDCGKSVNAILAEPEKYAGEVFHAAVATYSLEELAAILSKATGKTVRYEQVSDEEFSEQVPMWQEVFVQIYKFKEGFGGYFGPGTEEKVQWAKERVRGRLTTLEEYLEAYPVVSQ</sequence>
<dbReference type="VEuPathDB" id="FungiDB:AB675_7301"/>
<dbReference type="STRING" id="1664694.A0A0N1H4K8"/>